<evidence type="ECO:0000256" key="2">
    <source>
        <dbReference type="SAM" id="Phobius"/>
    </source>
</evidence>
<dbReference type="InterPro" id="IPR014529">
    <property type="entry name" value="UCP026631"/>
</dbReference>
<dbReference type="AlphaFoldDB" id="A0A2N6VMT0"/>
<feature type="domain" description="YdbS-like PH" evidence="3">
    <location>
        <begin position="484"/>
        <end position="554"/>
    </location>
</feature>
<dbReference type="Proteomes" id="UP000235598">
    <property type="component" value="Unassembled WGS sequence"/>
</dbReference>
<proteinExistence type="predicted"/>
<accession>A0A2N6VMT0</accession>
<dbReference type="Pfam" id="PF03703">
    <property type="entry name" value="bPH_2"/>
    <property type="match status" value="3"/>
</dbReference>
<dbReference type="PIRSF" id="PIRSF026631">
    <property type="entry name" value="UCP026631"/>
    <property type="match status" value="1"/>
</dbReference>
<reference evidence="4 5" key="1">
    <citation type="submission" date="2017-09" db="EMBL/GenBank/DDBJ databases">
        <title>Bacterial strain isolated from the female urinary microbiota.</title>
        <authorList>
            <person name="Thomas-White K."/>
            <person name="Kumar N."/>
            <person name="Forster S."/>
            <person name="Putonti C."/>
            <person name="Lawley T."/>
            <person name="Wolfe A.J."/>
        </authorList>
    </citation>
    <scope>NUCLEOTIDE SEQUENCE [LARGE SCALE GENOMIC DNA]</scope>
    <source>
        <strain evidence="4 5">UMB1301</strain>
    </source>
</reference>
<feature type="transmembrane region" description="Helical" evidence="2">
    <location>
        <begin position="292"/>
        <end position="320"/>
    </location>
</feature>
<dbReference type="EMBL" id="PNHK01000002">
    <property type="protein sequence ID" value="PMD05426.1"/>
    <property type="molecule type" value="Genomic_DNA"/>
</dbReference>
<evidence type="ECO:0000313" key="4">
    <source>
        <dbReference type="EMBL" id="PMD05426.1"/>
    </source>
</evidence>
<keyword evidence="2" id="KW-1133">Transmembrane helix</keyword>
<feature type="transmembrane region" description="Helical" evidence="2">
    <location>
        <begin position="83"/>
        <end position="102"/>
    </location>
</feature>
<feature type="compositionally biased region" description="Polar residues" evidence="1">
    <location>
        <begin position="1"/>
        <end position="17"/>
    </location>
</feature>
<feature type="domain" description="YdbS-like PH" evidence="3">
    <location>
        <begin position="104"/>
        <end position="181"/>
    </location>
</feature>
<protein>
    <recommendedName>
        <fullName evidence="3">YdbS-like PH domain-containing protein</fullName>
    </recommendedName>
</protein>
<dbReference type="PANTHER" id="PTHR34473">
    <property type="entry name" value="UPF0699 TRANSMEMBRANE PROTEIN YDBS"/>
    <property type="match status" value="1"/>
</dbReference>
<keyword evidence="2" id="KW-0812">Transmembrane</keyword>
<feature type="transmembrane region" description="Helical" evidence="2">
    <location>
        <begin position="326"/>
        <end position="345"/>
    </location>
</feature>
<feature type="transmembrane region" description="Helical" evidence="2">
    <location>
        <begin position="38"/>
        <end position="57"/>
    </location>
</feature>
<organism evidence="4 5">
    <name type="scientific">Brevibacterium paucivorans</name>
    <dbReference type="NCBI Taxonomy" id="170994"/>
    <lineage>
        <taxon>Bacteria</taxon>
        <taxon>Bacillati</taxon>
        <taxon>Actinomycetota</taxon>
        <taxon>Actinomycetes</taxon>
        <taxon>Micrococcales</taxon>
        <taxon>Brevibacteriaceae</taxon>
        <taxon>Brevibacterium</taxon>
    </lineage>
</organism>
<keyword evidence="2" id="KW-0472">Membrane</keyword>
<feature type="region of interest" description="Disordered" evidence="1">
    <location>
        <begin position="1"/>
        <end position="21"/>
    </location>
</feature>
<feature type="region of interest" description="Disordered" evidence="1">
    <location>
        <begin position="190"/>
        <end position="245"/>
    </location>
</feature>
<comment type="caution">
    <text evidence="4">The sequence shown here is derived from an EMBL/GenBank/DDBJ whole genome shotgun (WGS) entry which is preliminary data.</text>
</comment>
<feature type="domain" description="YdbS-like PH" evidence="3">
    <location>
        <begin position="353"/>
        <end position="419"/>
    </location>
</feature>
<gene>
    <name evidence="4" type="ORF">CJ199_05255</name>
</gene>
<evidence type="ECO:0000313" key="5">
    <source>
        <dbReference type="Proteomes" id="UP000235598"/>
    </source>
</evidence>
<dbReference type="InterPro" id="IPR005182">
    <property type="entry name" value="YdbS-like_PH"/>
</dbReference>
<evidence type="ECO:0000256" key="1">
    <source>
        <dbReference type="SAM" id="MobiDB-lite"/>
    </source>
</evidence>
<name>A0A2N6VMT0_9MICO</name>
<sequence>MRPPVSQENQDAQNNPATEADAQPDHLDWHRVHPATPFLDVGLGLIALVVAFVSFSFNQVQDLIELVVFAVEHGTIDFIVKNLAWLLVVILVFAGIVALNWWSWRVRAYAIDHNAVYSRWGILNKQLRKARLDRVQSIDIRQRFMPRIFGMAELTFDVAGGEGSEVTIKFLTKKQAEDLREDMLAQVRAAKSEKAARAESPAEVAPADRATEDTPAHSPHTEAPGTTSADHEKAHRHGAPAGSRITTSLNSGITAVAQDLTETVDSVLMPYRIKSNVSADGRLLMVPAHRVILSRLVSGTTLALVLSALVILVAMAVIALLPNASFSFGGLAGFVGIIAGLASVVKKGFAESNFAVSITGDGLAITSGLLDTRRSMIPLDRIQAVELTQSILWRPFGWWRATFNLAGTSEGDKGSVLLPVGTLDEVMVLLGLVLPDPGVPEDIHGGDLIREAALKKSKGEPVGPAARMFTHQPASSKWLDPISWKSNVFAFTDTMLVVRRGVLERTVQLVPHARVQSLALEEGPLQSALGLKSISIHSTSGPVHPHIYHFDGSNGHALLNDYAERTVRARRVLDGVEA</sequence>
<evidence type="ECO:0000259" key="3">
    <source>
        <dbReference type="Pfam" id="PF03703"/>
    </source>
</evidence>
<dbReference type="PANTHER" id="PTHR34473:SF2">
    <property type="entry name" value="UPF0699 TRANSMEMBRANE PROTEIN YDBT"/>
    <property type="match status" value="1"/>
</dbReference>